<feature type="chain" id="PRO_5009523403" description="Fibronectin type-III domain-containing protein" evidence="1">
    <location>
        <begin position="25"/>
        <end position="171"/>
    </location>
</feature>
<feature type="signal peptide" evidence="1">
    <location>
        <begin position="1"/>
        <end position="24"/>
    </location>
</feature>
<evidence type="ECO:0000256" key="1">
    <source>
        <dbReference type="SAM" id="SignalP"/>
    </source>
</evidence>
<evidence type="ECO:0000313" key="2">
    <source>
        <dbReference type="EMBL" id="OGG48946.1"/>
    </source>
</evidence>
<evidence type="ECO:0008006" key="4">
    <source>
        <dbReference type="Google" id="ProtNLM"/>
    </source>
</evidence>
<proteinExistence type="predicted"/>
<comment type="caution">
    <text evidence="2">The sequence shown here is derived from an EMBL/GenBank/DDBJ whole genome shotgun (WGS) entry which is preliminary data.</text>
</comment>
<organism evidence="2 3">
    <name type="scientific">Candidatus Kaiserbacteria bacterium RIFCSPHIGHO2_01_FULL_53_31</name>
    <dbReference type="NCBI Taxonomy" id="1798481"/>
    <lineage>
        <taxon>Bacteria</taxon>
        <taxon>Candidatus Kaiseribacteriota</taxon>
    </lineage>
</organism>
<keyword evidence="1" id="KW-0732">Signal</keyword>
<accession>A0A1F6CI78</accession>
<dbReference type="Proteomes" id="UP000178815">
    <property type="component" value="Unassembled WGS sequence"/>
</dbReference>
<gene>
    <name evidence="2" type="ORF">A2678_02690</name>
</gene>
<reference evidence="2 3" key="1">
    <citation type="journal article" date="2016" name="Nat. Commun.">
        <title>Thousands of microbial genomes shed light on interconnected biogeochemical processes in an aquifer system.</title>
        <authorList>
            <person name="Anantharaman K."/>
            <person name="Brown C.T."/>
            <person name="Hug L.A."/>
            <person name="Sharon I."/>
            <person name="Castelle C.J."/>
            <person name="Probst A.J."/>
            <person name="Thomas B.C."/>
            <person name="Singh A."/>
            <person name="Wilkins M.J."/>
            <person name="Karaoz U."/>
            <person name="Brodie E.L."/>
            <person name="Williams K.H."/>
            <person name="Hubbard S.S."/>
            <person name="Banfield J.F."/>
        </authorList>
    </citation>
    <scope>NUCLEOTIDE SEQUENCE [LARGE SCALE GENOMIC DNA]</scope>
</reference>
<evidence type="ECO:0000313" key="3">
    <source>
        <dbReference type="Proteomes" id="UP000178815"/>
    </source>
</evidence>
<dbReference type="AlphaFoldDB" id="A0A1F6CI78"/>
<protein>
    <recommendedName>
        <fullName evidence="4">Fibronectin type-III domain-containing protein</fullName>
    </recommendedName>
</protein>
<dbReference type="EMBL" id="MFKU01000006">
    <property type="protein sequence ID" value="OGG48946.1"/>
    <property type="molecule type" value="Genomic_DNA"/>
</dbReference>
<dbReference type="STRING" id="1798481.A2678_02690"/>
<sequence length="171" mass="18537">MKNLLKQIPAFILGASLFAAPAFAFANQEQRDDWNHMGLGMGFGLSSIIGQQNNLGRDDDCRSATTTARSARRAAVVKINKIAASTHVSSTTITWRTNRPSTSKVFYGLTAPLNLTSSSTPFVLDATLTKRHQIIIPTPDVATSTIYHYVVQSTDALGRTATSSDRQILIP</sequence>
<name>A0A1F6CI78_9BACT</name>